<dbReference type="OrthoDB" id="4068713at2"/>
<evidence type="ECO:0000256" key="2">
    <source>
        <dbReference type="ARBA" id="ARBA00023125"/>
    </source>
</evidence>
<feature type="domain" description="HTH iclR-type" evidence="4">
    <location>
        <begin position="2"/>
        <end position="61"/>
    </location>
</feature>
<name>A0A7J5B149_9MICO</name>
<organism evidence="6 7">
    <name type="scientific">Pseudoclavibacter terrae</name>
    <dbReference type="NCBI Taxonomy" id="1530195"/>
    <lineage>
        <taxon>Bacteria</taxon>
        <taxon>Bacillati</taxon>
        <taxon>Actinomycetota</taxon>
        <taxon>Actinomycetes</taxon>
        <taxon>Micrococcales</taxon>
        <taxon>Microbacteriaceae</taxon>
        <taxon>Pseudoclavibacter</taxon>
    </lineage>
</organism>
<evidence type="ECO:0000256" key="3">
    <source>
        <dbReference type="ARBA" id="ARBA00023163"/>
    </source>
</evidence>
<dbReference type="RefSeq" id="WP_104252383.1">
    <property type="nucleotide sequence ID" value="NZ_WBJX01000005.1"/>
</dbReference>
<dbReference type="PROSITE" id="PS51077">
    <property type="entry name" value="HTH_ICLR"/>
    <property type="match status" value="1"/>
</dbReference>
<keyword evidence="1" id="KW-0805">Transcription regulation</keyword>
<dbReference type="AlphaFoldDB" id="A0A7J5B149"/>
<protein>
    <submittedName>
        <fullName evidence="6">IclR family transcriptional regulator</fullName>
    </submittedName>
</protein>
<comment type="caution">
    <text evidence="6">The sequence shown here is derived from an EMBL/GenBank/DDBJ whole genome shotgun (WGS) entry which is preliminary data.</text>
</comment>
<dbReference type="GO" id="GO:0045892">
    <property type="term" value="P:negative regulation of DNA-templated transcription"/>
    <property type="evidence" value="ECO:0007669"/>
    <property type="project" value="TreeGrafter"/>
</dbReference>
<dbReference type="InterPro" id="IPR036390">
    <property type="entry name" value="WH_DNA-bd_sf"/>
</dbReference>
<dbReference type="InterPro" id="IPR011991">
    <property type="entry name" value="ArsR-like_HTH"/>
</dbReference>
<dbReference type="InterPro" id="IPR036388">
    <property type="entry name" value="WH-like_DNA-bd_sf"/>
</dbReference>
<dbReference type="GO" id="GO:0003677">
    <property type="term" value="F:DNA binding"/>
    <property type="evidence" value="ECO:0007669"/>
    <property type="project" value="UniProtKB-KW"/>
</dbReference>
<proteinExistence type="predicted"/>
<evidence type="ECO:0000259" key="5">
    <source>
        <dbReference type="PROSITE" id="PS51078"/>
    </source>
</evidence>
<dbReference type="InterPro" id="IPR005471">
    <property type="entry name" value="Tscrpt_reg_IclR_N"/>
</dbReference>
<sequence length="249" mass="27610">MSQSIHRAAEILEYVSLAPRTQSEIAAKLGVHRSTALRMLQTLTETGLTRRHADSRYGVGYRLSGLARAASDQFDLRNIARPVLQELGRDCTHTVHLAVLEGDRIVYADKIEQPGMVRLYSQIGQPVLLHTAGVSKAVLANQDAAKTDRMLEGYEYTPYTENTLVSRAALDADLERTRERGWAVDDAEYENFINCIAMPIRDASDTVVAAVSITALKASADLEALAEWQERLNDVVLAISHDIGWRPHD</sequence>
<dbReference type="Pfam" id="PF01614">
    <property type="entry name" value="IclR_C"/>
    <property type="match status" value="1"/>
</dbReference>
<keyword evidence="2" id="KW-0238">DNA-binding</keyword>
<dbReference type="Gene3D" id="3.30.450.40">
    <property type="match status" value="1"/>
</dbReference>
<dbReference type="Gene3D" id="1.10.10.10">
    <property type="entry name" value="Winged helix-like DNA-binding domain superfamily/Winged helix DNA-binding domain"/>
    <property type="match status" value="1"/>
</dbReference>
<keyword evidence="7" id="KW-1185">Reference proteome</keyword>
<dbReference type="PANTHER" id="PTHR30136">
    <property type="entry name" value="HELIX-TURN-HELIX TRANSCRIPTIONAL REGULATOR, ICLR FAMILY"/>
    <property type="match status" value="1"/>
</dbReference>
<reference evidence="6 7" key="1">
    <citation type="submission" date="2019-09" db="EMBL/GenBank/DDBJ databases">
        <title>Phylogeny of genus Pseudoclavibacter and closely related genus.</title>
        <authorList>
            <person name="Li Y."/>
        </authorList>
    </citation>
    <scope>NUCLEOTIDE SEQUENCE [LARGE SCALE GENOMIC DNA]</scope>
    <source>
        <strain evidence="6 7">THG-MD12</strain>
    </source>
</reference>
<gene>
    <name evidence="6" type="ORF">F8O03_14235</name>
</gene>
<dbReference type="InterPro" id="IPR014757">
    <property type="entry name" value="Tscrpt_reg_IclR_C"/>
</dbReference>
<dbReference type="CDD" id="cd00090">
    <property type="entry name" value="HTH_ARSR"/>
    <property type="match status" value="1"/>
</dbReference>
<dbReference type="InterPro" id="IPR050707">
    <property type="entry name" value="HTH_MetabolicPath_Reg"/>
</dbReference>
<dbReference type="Proteomes" id="UP000490386">
    <property type="component" value="Unassembled WGS sequence"/>
</dbReference>
<accession>A0A7J5B149</accession>
<dbReference type="InterPro" id="IPR029016">
    <property type="entry name" value="GAF-like_dom_sf"/>
</dbReference>
<feature type="domain" description="IclR-ED" evidence="5">
    <location>
        <begin position="62"/>
        <end position="245"/>
    </location>
</feature>
<evidence type="ECO:0000313" key="6">
    <source>
        <dbReference type="EMBL" id="KAB1636732.1"/>
    </source>
</evidence>
<dbReference type="PROSITE" id="PS51078">
    <property type="entry name" value="ICLR_ED"/>
    <property type="match status" value="1"/>
</dbReference>
<evidence type="ECO:0000256" key="1">
    <source>
        <dbReference type="ARBA" id="ARBA00023015"/>
    </source>
</evidence>
<keyword evidence="3" id="KW-0804">Transcription</keyword>
<dbReference type="SMART" id="SM00346">
    <property type="entry name" value="HTH_ICLR"/>
    <property type="match status" value="1"/>
</dbReference>
<dbReference type="GO" id="GO:0003700">
    <property type="term" value="F:DNA-binding transcription factor activity"/>
    <property type="evidence" value="ECO:0007669"/>
    <property type="project" value="TreeGrafter"/>
</dbReference>
<dbReference type="EMBL" id="WBJX01000005">
    <property type="protein sequence ID" value="KAB1636732.1"/>
    <property type="molecule type" value="Genomic_DNA"/>
</dbReference>
<evidence type="ECO:0000259" key="4">
    <source>
        <dbReference type="PROSITE" id="PS51077"/>
    </source>
</evidence>
<dbReference type="Pfam" id="PF09339">
    <property type="entry name" value="HTH_IclR"/>
    <property type="match status" value="1"/>
</dbReference>
<dbReference type="SUPFAM" id="SSF46785">
    <property type="entry name" value="Winged helix' DNA-binding domain"/>
    <property type="match status" value="1"/>
</dbReference>
<evidence type="ECO:0000313" key="7">
    <source>
        <dbReference type="Proteomes" id="UP000490386"/>
    </source>
</evidence>
<dbReference type="SUPFAM" id="SSF55781">
    <property type="entry name" value="GAF domain-like"/>
    <property type="match status" value="1"/>
</dbReference>
<dbReference type="PANTHER" id="PTHR30136:SF24">
    <property type="entry name" value="HTH-TYPE TRANSCRIPTIONAL REPRESSOR ALLR"/>
    <property type="match status" value="1"/>
</dbReference>